<dbReference type="OMA" id="QVERAFP"/>
<dbReference type="Proteomes" id="UP000189703">
    <property type="component" value="Unplaced"/>
</dbReference>
<dbReference type="PANTHER" id="PTHR31182">
    <property type="entry name" value="C2 NT-TYPE DOMAIN-CONTAINING PROTEIN"/>
    <property type="match status" value="1"/>
</dbReference>
<dbReference type="eggNOG" id="ENOG502QVFT">
    <property type="taxonomic scope" value="Eukaryota"/>
</dbReference>
<dbReference type="InterPro" id="IPR019448">
    <property type="entry name" value="NT-C2"/>
</dbReference>
<dbReference type="PANTHER" id="PTHR31182:SF17">
    <property type="entry name" value="EEIG1_EHBP1 PROTEIN AMINO-TERMINAL DOMAIN PROTEIN"/>
    <property type="match status" value="1"/>
</dbReference>
<dbReference type="GeneID" id="104595407"/>
<keyword evidence="2" id="KW-1185">Reference proteome</keyword>
<reference evidence="3" key="1">
    <citation type="submission" date="2025-08" db="UniProtKB">
        <authorList>
            <consortium name="RefSeq"/>
        </authorList>
    </citation>
    <scope>IDENTIFICATION</scope>
</reference>
<dbReference type="Pfam" id="PF10358">
    <property type="entry name" value="NT-C2"/>
    <property type="match status" value="1"/>
</dbReference>
<accession>A0A1U7ZYZ2</accession>
<dbReference type="STRING" id="4432.A0A1U7ZYZ2"/>
<sequence length="637" mass="72021">MVKWAPWMSSASKKFQVKVKSMKLEGFNAHDEEEMKGEKVVAVKIRWKTPKAGLVPLPRLSSSKHRRRHVSTERSVRRGEVIEWDDEFENVCSFSMFCKDNSSFNPWDVSFNLLYGQRGNKLEVIGTFLLNIAELASRMESQVERAFPIALQVAGVSSEATLSISLSFIEIRSSHSQESLGIVHDVCVVDKEDGFLRRVTSYVSQKKKKKSQEDDETAAIDSDRSPENDSVPIQQESLDPASMASATRDESLAFNSDDNLMKGSSVTRLGSSPSAETRLDSVPKRKDEPLIDDKLDRNRRQSVGSSMDDDSGTVGEETNEESIVNASAESEFSDEVLTVGEWEEREFISRDGQVKLKANVYFATIDQRSEKAAGESACTALVAVIAHWLQSNRDILPTRFEFDNLITEGSSEWRKLCKNKDYMLCFPDKHFDIETVLQAELRPLSVMQDKSFIGFFSPENFESLKEAMSFDCIWDRVSSSTRDGETHVYIVSWNDHFFILKVEANAYYIIDTLGERLFEGCNQAYILKFDHTTSMYQLSKEATDKHKEMVDKKVDVDKSCNGSNNGEDAHELICSGKECCREFIKRFLAAIPLKELEMDEKKGTVSSVSLHQRLQIEFHFCLAPSSSSDKAEDGLFV</sequence>
<evidence type="ECO:0000256" key="1">
    <source>
        <dbReference type="SAM" id="MobiDB-lite"/>
    </source>
</evidence>
<protein>
    <submittedName>
        <fullName evidence="3">Uncharacterized protein LOC104595407</fullName>
    </submittedName>
</protein>
<dbReference type="AlphaFoldDB" id="A0A1U7ZYZ2"/>
<gene>
    <name evidence="3" type="primary">LOC104595407</name>
</gene>
<organism evidence="2 3">
    <name type="scientific">Nelumbo nucifera</name>
    <name type="common">Sacred lotus</name>
    <dbReference type="NCBI Taxonomy" id="4432"/>
    <lineage>
        <taxon>Eukaryota</taxon>
        <taxon>Viridiplantae</taxon>
        <taxon>Streptophyta</taxon>
        <taxon>Embryophyta</taxon>
        <taxon>Tracheophyta</taxon>
        <taxon>Spermatophyta</taxon>
        <taxon>Magnoliopsida</taxon>
        <taxon>Proteales</taxon>
        <taxon>Nelumbonaceae</taxon>
        <taxon>Nelumbo</taxon>
    </lineage>
</organism>
<proteinExistence type="predicted"/>
<name>A0A1U7ZYZ2_NELNU</name>
<feature type="region of interest" description="Disordered" evidence="1">
    <location>
        <begin position="206"/>
        <end position="329"/>
    </location>
</feature>
<dbReference type="KEGG" id="nnu:104595407"/>
<dbReference type="RefSeq" id="XP_010254435.1">
    <property type="nucleotide sequence ID" value="XM_010256133.2"/>
</dbReference>
<feature type="compositionally biased region" description="Polar residues" evidence="1">
    <location>
        <begin position="253"/>
        <end position="275"/>
    </location>
</feature>
<evidence type="ECO:0000313" key="3">
    <source>
        <dbReference type="RefSeq" id="XP_010254435.1"/>
    </source>
</evidence>
<dbReference type="PROSITE" id="PS51840">
    <property type="entry name" value="C2_NT"/>
    <property type="match status" value="1"/>
</dbReference>
<feature type="compositionally biased region" description="Basic and acidic residues" evidence="1">
    <location>
        <begin position="277"/>
        <end position="299"/>
    </location>
</feature>
<dbReference type="OrthoDB" id="733571at2759"/>
<evidence type="ECO:0000313" key="2">
    <source>
        <dbReference type="Proteomes" id="UP000189703"/>
    </source>
</evidence>